<dbReference type="InterPro" id="IPR003660">
    <property type="entry name" value="HAMP_dom"/>
</dbReference>
<keyword evidence="5" id="KW-0597">Phosphoprotein</keyword>
<keyword evidence="9 14" id="KW-0418">Kinase</keyword>
<evidence type="ECO:0000259" key="17">
    <source>
        <dbReference type="PROSITE" id="PS50885"/>
    </source>
</evidence>
<dbReference type="GO" id="GO:0005524">
    <property type="term" value="F:ATP binding"/>
    <property type="evidence" value="ECO:0007669"/>
    <property type="project" value="UniProtKB-KW"/>
</dbReference>
<evidence type="ECO:0000313" key="18">
    <source>
        <dbReference type="EMBL" id="PTQ07437.1"/>
    </source>
</evidence>
<protein>
    <recommendedName>
        <fullName evidence="14">Sensor protein</fullName>
        <ecNumber evidence="14">2.7.13.3</ecNumber>
    </recommendedName>
</protein>
<dbReference type="PROSITE" id="PS50885">
    <property type="entry name" value="HAMP"/>
    <property type="match status" value="1"/>
</dbReference>
<dbReference type="FunFam" id="1.10.287.130:FF:000001">
    <property type="entry name" value="Two-component sensor histidine kinase"/>
    <property type="match status" value="1"/>
</dbReference>
<sequence length="482" mass="52367">MRAQSIAGRLAIMFGLAAALVSTIAGIALYALQATELRRHKMEELAGRFIIVERMAQHNGDAAKWSRFTEKLNDFTPPDNSLRFIVESPDPRFRFSGDFLARASMTGPRQGFGRAEMDGRPYLTLSKLVPPLDERPQVRLIIAIGRSDVDRAQWVLALGILIVSILAILAVAGLGWWIARRGLAPVDRLSDHARRLGGGDLSLRLPTATLPSELGGLVLALNEALDRLQQSYVQLSTFNADVAHELRTPLANLIGETQVALSRDRSAGEFEAVLQSNLEELERLRSIINDMLFLARADQGDLAANLAEVSLAAETRKSADFMEMLFEEAGTTLLIQGDARARVERALYGLAITNLLDNAVRHGDAGGTVIVAIEDRAGDVAIGVRSPGAPIDPDQFDRIFDRFYRIDPVRPNSKDSHGLGLAIVKAIAQMHGGSVFARSQGGEILVGLTIAKGLDPAVPGLERGRQGRSDQMVADMDDARMT</sequence>
<evidence type="ECO:0000259" key="16">
    <source>
        <dbReference type="PROSITE" id="PS50109"/>
    </source>
</evidence>
<dbReference type="InterPro" id="IPR006290">
    <property type="entry name" value="CztS_silS_copS"/>
</dbReference>
<evidence type="ECO:0000256" key="15">
    <source>
        <dbReference type="SAM" id="MobiDB-lite"/>
    </source>
</evidence>
<dbReference type="RefSeq" id="WP_107970181.1">
    <property type="nucleotide sequence ID" value="NZ_NWBU01000018.1"/>
</dbReference>
<comment type="subcellular location">
    <subcellularLocation>
        <location evidence="2 14">Cell inner membrane</location>
    </subcellularLocation>
</comment>
<keyword evidence="12 14" id="KW-0902">Two-component regulatory system</keyword>
<dbReference type="OrthoDB" id="9815202at2"/>
<dbReference type="InterPro" id="IPR050428">
    <property type="entry name" value="TCS_sensor_his_kinase"/>
</dbReference>
<proteinExistence type="predicted"/>
<dbReference type="PANTHER" id="PTHR45436">
    <property type="entry name" value="SENSOR HISTIDINE KINASE YKOH"/>
    <property type="match status" value="1"/>
</dbReference>
<dbReference type="SMART" id="SM00304">
    <property type="entry name" value="HAMP"/>
    <property type="match status" value="1"/>
</dbReference>
<dbReference type="SMART" id="SM00387">
    <property type="entry name" value="HATPase_c"/>
    <property type="match status" value="1"/>
</dbReference>
<evidence type="ECO:0000256" key="11">
    <source>
        <dbReference type="ARBA" id="ARBA00022989"/>
    </source>
</evidence>
<evidence type="ECO:0000256" key="3">
    <source>
        <dbReference type="ARBA" id="ARBA00022475"/>
    </source>
</evidence>
<dbReference type="Pfam" id="PF00512">
    <property type="entry name" value="HisKA"/>
    <property type="match status" value="1"/>
</dbReference>
<dbReference type="GO" id="GO:0005886">
    <property type="term" value="C:plasma membrane"/>
    <property type="evidence" value="ECO:0007669"/>
    <property type="project" value="UniProtKB-SubCell"/>
</dbReference>
<evidence type="ECO:0000313" key="19">
    <source>
        <dbReference type="Proteomes" id="UP000244162"/>
    </source>
</evidence>
<keyword evidence="11 14" id="KW-1133">Transmembrane helix</keyword>
<keyword evidence="4 14" id="KW-0997">Cell inner membrane</keyword>
<keyword evidence="7 14" id="KW-0812">Transmembrane</keyword>
<dbReference type="InterPro" id="IPR005467">
    <property type="entry name" value="His_kinase_dom"/>
</dbReference>
<feature type="transmembrane region" description="Helical" evidence="14">
    <location>
        <begin position="154"/>
        <end position="179"/>
    </location>
</feature>
<evidence type="ECO:0000256" key="10">
    <source>
        <dbReference type="ARBA" id="ARBA00022840"/>
    </source>
</evidence>
<dbReference type="GO" id="GO:0000155">
    <property type="term" value="F:phosphorelay sensor kinase activity"/>
    <property type="evidence" value="ECO:0007669"/>
    <property type="project" value="InterPro"/>
</dbReference>
<dbReference type="SUPFAM" id="SSF158472">
    <property type="entry name" value="HAMP domain-like"/>
    <property type="match status" value="1"/>
</dbReference>
<evidence type="ECO:0000256" key="1">
    <source>
        <dbReference type="ARBA" id="ARBA00000085"/>
    </source>
</evidence>
<dbReference type="NCBIfam" id="TIGR01386">
    <property type="entry name" value="cztS_silS_copS"/>
    <property type="match status" value="1"/>
</dbReference>
<evidence type="ECO:0000256" key="6">
    <source>
        <dbReference type="ARBA" id="ARBA00022679"/>
    </source>
</evidence>
<dbReference type="PROSITE" id="PS50109">
    <property type="entry name" value="HIS_KIN"/>
    <property type="match status" value="1"/>
</dbReference>
<reference evidence="18 19" key="1">
    <citation type="submission" date="2017-09" db="EMBL/GenBank/DDBJ databases">
        <title>Sphingomonas panjinensis sp.nov., isolated from oil-contaminated soil.</title>
        <authorList>
            <person name="Wang L."/>
            <person name="Chen L."/>
        </authorList>
    </citation>
    <scope>NUCLEOTIDE SEQUENCE [LARGE SCALE GENOMIC DNA]</scope>
    <source>
        <strain evidence="18 19">FW-11</strain>
    </source>
</reference>
<feature type="domain" description="Histidine kinase" evidence="16">
    <location>
        <begin position="241"/>
        <end position="458"/>
    </location>
</feature>
<comment type="function">
    <text evidence="14">Member of a two-component regulatory system.</text>
</comment>
<dbReference type="Gene3D" id="1.10.287.130">
    <property type="match status" value="1"/>
</dbReference>
<dbReference type="SMART" id="SM00388">
    <property type="entry name" value="HisKA"/>
    <property type="match status" value="1"/>
</dbReference>
<dbReference type="SUPFAM" id="SSF55874">
    <property type="entry name" value="ATPase domain of HSP90 chaperone/DNA topoisomerase II/histidine kinase"/>
    <property type="match status" value="1"/>
</dbReference>
<evidence type="ECO:0000256" key="9">
    <source>
        <dbReference type="ARBA" id="ARBA00022777"/>
    </source>
</evidence>
<dbReference type="Gene3D" id="3.30.565.10">
    <property type="entry name" value="Histidine kinase-like ATPase, C-terminal domain"/>
    <property type="match status" value="1"/>
</dbReference>
<evidence type="ECO:0000256" key="12">
    <source>
        <dbReference type="ARBA" id="ARBA00023012"/>
    </source>
</evidence>
<comment type="caution">
    <text evidence="18">The sequence shown here is derived from an EMBL/GenBank/DDBJ whole genome shotgun (WGS) entry which is preliminary data.</text>
</comment>
<keyword evidence="13 14" id="KW-0472">Membrane</keyword>
<dbReference type="SUPFAM" id="SSF47384">
    <property type="entry name" value="Homodimeric domain of signal transducing histidine kinase"/>
    <property type="match status" value="1"/>
</dbReference>
<dbReference type="EMBL" id="NWBU01000018">
    <property type="protein sequence ID" value="PTQ07437.1"/>
    <property type="molecule type" value="Genomic_DNA"/>
</dbReference>
<dbReference type="Proteomes" id="UP000244162">
    <property type="component" value="Unassembled WGS sequence"/>
</dbReference>
<dbReference type="CDD" id="cd06225">
    <property type="entry name" value="HAMP"/>
    <property type="match status" value="1"/>
</dbReference>
<dbReference type="InterPro" id="IPR003661">
    <property type="entry name" value="HisK_dim/P_dom"/>
</dbReference>
<dbReference type="CDD" id="cd00075">
    <property type="entry name" value="HATPase"/>
    <property type="match status" value="1"/>
</dbReference>
<dbReference type="Pfam" id="PF00672">
    <property type="entry name" value="HAMP"/>
    <property type="match status" value="1"/>
</dbReference>
<dbReference type="EC" id="2.7.13.3" evidence="14"/>
<dbReference type="Pfam" id="PF02518">
    <property type="entry name" value="HATPase_c"/>
    <property type="match status" value="1"/>
</dbReference>
<evidence type="ECO:0000256" key="13">
    <source>
        <dbReference type="ARBA" id="ARBA00023136"/>
    </source>
</evidence>
<gene>
    <name evidence="18" type="ORF">CLG96_18020</name>
</gene>
<name>A0A2T5FTN9_9SPHN</name>
<feature type="transmembrane region" description="Helical" evidence="14">
    <location>
        <begin position="6"/>
        <end position="32"/>
    </location>
</feature>
<feature type="region of interest" description="Disordered" evidence="15">
    <location>
        <begin position="459"/>
        <end position="482"/>
    </location>
</feature>
<keyword evidence="8 14" id="KW-0547">Nucleotide-binding</keyword>
<dbReference type="PANTHER" id="PTHR45436:SF9">
    <property type="entry name" value="SENSOR PROTEIN"/>
    <property type="match status" value="1"/>
</dbReference>
<evidence type="ECO:0000256" key="7">
    <source>
        <dbReference type="ARBA" id="ARBA00022692"/>
    </source>
</evidence>
<keyword evidence="19" id="KW-1185">Reference proteome</keyword>
<keyword evidence="10 14" id="KW-0067">ATP-binding</keyword>
<dbReference type="InterPro" id="IPR036890">
    <property type="entry name" value="HATPase_C_sf"/>
</dbReference>
<dbReference type="Gene3D" id="6.10.340.10">
    <property type="match status" value="1"/>
</dbReference>
<dbReference type="AlphaFoldDB" id="A0A2T5FTN9"/>
<dbReference type="InterPro" id="IPR003594">
    <property type="entry name" value="HATPase_dom"/>
</dbReference>
<comment type="catalytic activity">
    <reaction evidence="1 14">
        <text>ATP + protein L-histidine = ADP + protein N-phospho-L-histidine.</text>
        <dbReference type="EC" id="2.7.13.3"/>
    </reaction>
</comment>
<evidence type="ECO:0000256" key="2">
    <source>
        <dbReference type="ARBA" id="ARBA00004533"/>
    </source>
</evidence>
<keyword evidence="6 14" id="KW-0808">Transferase</keyword>
<dbReference type="CDD" id="cd00082">
    <property type="entry name" value="HisKA"/>
    <property type="match status" value="1"/>
</dbReference>
<evidence type="ECO:0000256" key="5">
    <source>
        <dbReference type="ARBA" id="ARBA00022553"/>
    </source>
</evidence>
<organism evidence="18 19">
    <name type="scientific">Sphingomonas oleivorans</name>
    <dbReference type="NCBI Taxonomy" id="1735121"/>
    <lineage>
        <taxon>Bacteria</taxon>
        <taxon>Pseudomonadati</taxon>
        <taxon>Pseudomonadota</taxon>
        <taxon>Alphaproteobacteria</taxon>
        <taxon>Sphingomonadales</taxon>
        <taxon>Sphingomonadaceae</taxon>
        <taxon>Sphingomonas</taxon>
    </lineage>
</organism>
<dbReference type="PRINTS" id="PR00344">
    <property type="entry name" value="BCTRLSENSOR"/>
</dbReference>
<dbReference type="InterPro" id="IPR004358">
    <property type="entry name" value="Sig_transdc_His_kin-like_C"/>
</dbReference>
<evidence type="ECO:0000256" key="4">
    <source>
        <dbReference type="ARBA" id="ARBA00022519"/>
    </source>
</evidence>
<evidence type="ECO:0000256" key="8">
    <source>
        <dbReference type="ARBA" id="ARBA00022741"/>
    </source>
</evidence>
<keyword evidence="3 14" id="KW-1003">Cell membrane</keyword>
<accession>A0A2T5FTN9</accession>
<feature type="domain" description="HAMP" evidence="17">
    <location>
        <begin position="180"/>
        <end position="233"/>
    </location>
</feature>
<evidence type="ECO:0000256" key="14">
    <source>
        <dbReference type="RuleBase" id="RU364088"/>
    </source>
</evidence>
<dbReference type="InterPro" id="IPR036097">
    <property type="entry name" value="HisK_dim/P_sf"/>
</dbReference>